<feature type="active site" description="Nucleophile" evidence="7">
    <location>
        <position position="377"/>
    </location>
</feature>
<dbReference type="InterPro" id="IPR004634">
    <property type="entry name" value="Pept_S49_pIV"/>
</dbReference>
<feature type="domain" description="Peptidase S49" evidence="8">
    <location>
        <begin position="363"/>
        <end position="512"/>
    </location>
</feature>
<sequence>MAFLRNLLATILGLFIFFFLLVMMVSGIAASAEAQPEIKSNSVLHLKLSGVVVEKAVDDPLQEVLGNGPAPISLLDLIDAIKAAKDDDKIEGIYLEPQFLAAGYSSLQEIRDALLDFKSSGKFLYAYGEYLSEGDYYLTSVADSIYLNPQGSLEFNGLKAGVTFFKGLFDKLDIEPEIFRVGEYKSFVEPFIRKDMSEENKRQLLELITSVHDSYLSNVSEARQISVENLKAVSDQMEVRSPEDAVSTGLIDQVAYEDEMMDLIKTRMGVELDDKITLTSIRKYMKVARSRAYSSNKIAVIVANGDIIMGEADDAVGGEQFAKEIRKARESSSVKAIVLRVNSPGGSLTASDMIWREVMLTKGVKPIIASMSDVAASGGYYISMACDTIVAQPNTITGSIGIFGILFNLGDFLENKLGITNETVTTGEFSDLMTVTRSLSPYERSIIQNQVEEGYRTFTTKAAEGRDMPLKELMKHAGGRVWSGEQALSRGLVDMVGSFDDAVALAADKAGLDDDYSIRYYPKQKPLVEQILSELSEAEARVFGGPDQVFTPYLDQVKSLQRMKGVQARLPGEIQIQ</sequence>
<dbReference type="RefSeq" id="WP_115868899.1">
    <property type="nucleotide sequence ID" value="NZ_QREG01000014.1"/>
</dbReference>
<dbReference type="Gene3D" id="3.90.226.10">
    <property type="entry name" value="2-enoyl-CoA Hydratase, Chain A, domain 1"/>
    <property type="match status" value="4"/>
</dbReference>
<dbReference type="NCBIfam" id="TIGR00706">
    <property type="entry name" value="SppA_dom"/>
    <property type="match status" value="1"/>
</dbReference>
<dbReference type="InterPro" id="IPR029045">
    <property type="entry name" value="ClpP/crotonase-like_dom_sf"/>
</dbReference>
<keyword evidence="6" id="KW-0472">Membrane</keyword>
<evidence type="ECO:0000256" key="4">
    <source>
        <dbReference type="ARBA" id="ARBA00022801"/>
    </source>
</evidence>
<evidence type="ECO:0000256" key="2">
    <source>
        <dbReference type="ARBA" id="ARBA00008683"/>
    </source>
</evidence>
<evidence type="ECO:0000256" key="3">
    <source>
        <dbReference type="ARBA" id="ARBA00022670"/>
    </source>
</evidence>
<reference evidence="9 10" key="1">
    <citation type="submission" date="2018-07" db="EMBL/GenBank/DDBJ databases">
        <title>Genomic Encyclopedia of Type Strains, Phase IV (KMG-IV): sequencing the most valuable type-strain genomes for metagenomic binning, comparative biology and taxonomic classification.</title>
        <authorList>
            <person name="Goeker M."/>
        </authorList>
    </citation>
    <scope>NUCLEOTIDE SEQUENCE [LARGE SCALE GENOMIC DNA]</scope>
    <source>
        <strain evidence="9 10">DSM 4134</strain>
    </source>
</reference>
<keyword evidence="5" id="KW-0720">Serine protease</keyword>
<feature type="domain" description="Peptidase S49" evidence="8">
    <location>
        <begin position="117"/>
        <end position="270"/>
    </location>
</feature>
<dbReference type="OrthoDB" id="9764363at2"/>
<dbReference type="InterPro" id="IPR004635">
    <property type="entry name" value="Pept_S49_SppA"/>
</dbReference>
<dbReference type="GO" id="GO:0006465">
    <property type="term" value="P:signal peptide processing"/>
    <property type="evidence" value="ECO:0007669"/>
    <property type="project" value="InterPro"/>
</dbReference>
<dbReference type="GO" id="GO:0016020">
    <property type="term" value="C:membrane"/>
    <property type="evidence" value="ECO:0007669"/>
    <property type="project" value="UniProtKB-SubCell"/>
</dbReference>
<protein>
    <submittedName>
        <fullName evidence="9">Protease-4</fullName>
    </submittedName>
</protein>
<dbReference type="EMBL" id="QREG01000014">
    <property type="protein sequence ID" value="RED96616.1"/>
    <property type="molecule type" value="Genomic_DNA"/>
</dbReference>
<comment type="subcellular location">
    <subcellularLocation>
        <location evidence="1">Membrane</location>
    </subcellularLocation>
</comment>
<dbReference type="Proteomes" id="UP000256779">
    <property type="component" value="Unassembled WGS sequence"/>
</dbReference>
<dbReference type="PANTHER" id="PTHR33209">
    <property type="entry name" value="PROTEASE 4"/>
    <property type="match status" value="1"/>
</dbReference>
<dbReference type="PIRSF" id="PIRSF001217">
    <property type="entry name" value="Protease_4_SppA"/>
    <property type="match status" value="1"/>
</dbReference>
<gene>
    <name evidence="9" type="ORF">C7460_11474</name>
</gene>
<proteinExistence type="inferred from homology"/>
<evidence type="ECO:0000256" key="7">
    <source>
        <dbReference type="PIRSR" id="PIRSR001217-1"/>
    </source>
</evidence>
<accession>A0A3D9L0A9</accession>
<evidence type="ECO:0000313" key="10">
    <source>
        <dbReference type="Proteomes" id="UP000256779"/>
    </source>
</evidence>
<dbReference type="CDD" id="cd07023">
    <property type="entry name" value="S49_Sppa_N_C"/>
    <property type="match status" value="1"/>
</dbReference>
<keyword evidence="4" id="KW-0378">Hydrolase</keyword>
<keyword evidence="3 9" id="KW-0645">Protease</keyword>
<dbReference type="InterPro" id="IPR047217">
    <property type="entry name" value="S49_SppA_67K_type_N"/>
</dbReference>
<evidence type="ECO:0000256" key="5">
    <source>
        <dbReference type="ARBA" id="ARBA00022825"/>
    </source>
</evidence>
<name>A0A3D9L0A9_MARFU</name>
<dbReference type="NCBIfam" id="TIGR00705">
    <property type="entry name" value="SppA_67K"/>
    <property type="match status" value="1"/>
</dbReference>
<evidence type="ECO:0000256" key="6">
    <source>
        <dbReference type="ARBA" id="ARBA00023136"/>
    </source>
</evidence>
<dbReference type="InterPro" id="IPR047272">
    <property type="entry name" value="S49_SppA_C"/>
</dbReference>
<feature type="active site" description="Proton donor/acceptor" evidence="7">
    <location>
        <position position="185"/>
    </location>
</feature>
<comment type="caution">
    <text evidence="9">The sequence shown here is derived from an EMBL/GenBank/DDBJ whole genome shotgun (WGS) entry which is preliminary data.</text>
</comment>
<evidence type="ECO:0000259" key="8">
    <source>
        <dbReference type="Pfam" id="PF01343"/>
    </source>
</evidence>
<dbReference type="GO" id="GO:0008236">
    <property type="term" value="F:serine-type peptidase activity"/>
    <property type="evidence" value="ECO:0007669"/>
    <property type="project" value="UniProtKB-KW"/>
</dbReference>
<dbReference type="InterPro" id="IPR002142">
    <property type="entry name" value="Peptidase_S49"/>
</dbReference>
<evidence type="ECO:0000313" key="9">
    <source>
        <dbReference type="EMBL" id="RED96616.1"/>
    </source>
</evidence>
<dbReference type="AlphaFoldDB" id="A0A3D9L0A9"/>
<dbReference type="Pfam" id="PF01343">
    <property type="entry name" value="Peptidase_S49"/>
    <property type="match status" value="2"/>
</dbReference>
<dbReference type="PANTHER" id="PTHR33209:SF1">
    <property type="entry name" value="PEPTIDASE S49 DOMAIN-CONTAINING PROTEIN"/>
    <property type="match status" value="1"/>
</dbReference>
<evidence type="ECO:0000256" key="1">
    <source>
        <dbReference type="ARBA" id="ARBA00004370"/>
    </source>
</evidence>
<comment type="similarity">
    <text evidence="2">Belongs to the peptidase S49 family.</text>
</comment>
<dbReference type="SUPFAM" id="SSF52096">
    <property type="entry name" value="ClpP/crotonase"/>
    <property type="match status" value="2"/>
</dbReference>
<organism evidence="9 10">
    <name type="scientific">Marinoscillum furvescens DSM 4134</name>
    <dbReference type="NCBI Taxonomy" id="1122208"/>
    <lineage>
        <taxon>Bacteria</taxon>
        <taxon>Pseudomonadati</taxon>
        <taxon>Bacteroidota</taxon>
        <taxon>Cytophagia</taxon>
        <taxon>Cytophagales</taxon>
        <taxon>Reichenbachiellaceae</taxon>
        <taxon>Marinoscillum</taxon>
    </lineage>
</organism>
<keyword evidence="10" id="KW-1185">Reference proteome</keyword>
<dbReference type="CDD" id="cd07018">
    <property type="entry name" value="S49_SppA_67K_type"/>
    <property type="match status" value="1"/>
</dbReference>